<dbReference type="AlphaFoldDB" id="X1JP27"/>
<accession>X1JP27</accession>
<dbReference type="EMBL" id="BARU01028516">
    <property type="protein sequence ID" value="GAH71543.1"/>
    <property type="molecule type" value="Genomic_DNA"/>
</dbReference>
<organism evidence="1">
    <name type="scientific">marine sediment metagenome</name>
    <dbReference type="NCBI Taxonomy" id="412755"/>
    <lineage>
        <taxon>unclassified sequences</taxon>
        <taxon>metagenomes</taxon>
        <taxon>ecological metagenomes</taxon>
    </lineage>
</organism>
<reference evidence="1" key="1">
    <citation type="journal article" date="2014" name="Front. Microbiol.">
        <title>High frequency of phylogenetically diverse reductive dehalogenase-homologous genes in deep subseafloor sedimentary metagenomes.</title>
        <authorList>
            <person name="Kawai M."/>
            <person name="Futagami T."/>
            <person name="Toyoda A."/>
            <person name="Takaki Y."/>
            <person name="Nishi S."/>
            <person name="Hori S."/>
            <person name="Arai W."/>
            <person name="Tsubouchi T."/>
            <person name="Morono Y."/>
            <person name="Uchiyama I."/>
            <person name="Ito T."/>
            <person name="Fujiyama A."/>
            <person name="Inagaki F."/>
            <person name="Takami H."/>
        </authorList>
    </citation>
    <scope>NUCLEOTIDE SEQUENCE</scope>
    <source>
        <strain evidence="1">Expedition CK06-06</strain>
    </source>
</reference>
<evidence type="ECO:0000313" key="1">
    <source>
        <dbReference type="EMBL" id="GAH71543.1"/>
    </source>
</evidence>
<protein>
    <submittedName>
        <fullName evidence="1">Uncharacterized protein</fullName>
    </submittedName>
</protein>
<comment type="caution">
    <text evidence="1">The sequence shown here is derived from an EMBL/GenBank/DDBJ whole genome shotgun (WGS) entry which is preliminary data.</text>
</comment>
<proteinExistence type="predicted"/>
<feature type="non-terminal residue" evidence="1">
    <location>
        <position position="268"/>
    </location>
</feature>
<feature type="non-terminal residue" evidence="1">
    <location>
        <position position="1"/>
    </location>
</feature>
<gene>
    <name evidence="1" type="ORF">S03H2_45506</name>
</gene>
<name>X1JP27_9ZZZZ</name>
<sequence>FPYKATHNPPVTEFTYAIPLGDWEPGDELYLAAHAVVKLFEGGEVVQEETGWGEGEKFPKSWAMWFKYEVQECCCPLPHGDQHIYFRHTPSGESYWTMTFEDVEEGYALRNLTYLGWCVDQYITIGQGWHDFPVYCSHAPNLPLHLQDDDWDMVGWVINHKHPQASMMDIQQAVWYFVNGGIYPTDPQAIAMVEDALANGEGFVPAYCQFATVIIDGGNKKQSTIIEMPACGAICCEVLPQGDLDVYLKYPAPNSYWEMTYKNIPDGF</sequence>